<dbReference type="RefSeq" id="WP_179252650.1">
    <property type="nucleotide sequence ID" value="NZ_JACBIV010000008.1"/>
</dbReference>
<comment type="caution">
    <text evidence="1">The sequence shown here is derived from an EMBL/GenBank/DDBJ whole genome shotgun (WGS) entry which is preliminary data.</text>
</comment>
<accession>A0AAW3WQT8</accession>
<dbReference type="EMBL" id="JACNYO010000005">
    <property type="protein sequence ID" value="MBC3211992.1"/>
    <property type="molecule type" value="Genomic_DNA"/>
</dbReference>
<name>A0AAW3WQT8_SERFO</name>
<protein>
    <submittedName>
        <fullName evidence="1">Uncharacterized protein</fullName>
    </submittedName>
</protein>
<gene>
    <name evidence="1" type="ORF">H8J20_07560</name>
</gene>
<evidence type="ECO:0000313" key="2">
    <source>
        <dbReference type="Proteomes" id="UP000659084"/>
    </source>
</evidence>
<reference evidence="1" key="1">
    <citation type="submission" date="2020-08" db="EMBL/GenBank/DDBJ databases">
        <title>Food and environmental bacterial isolates.</title>
        <authorList>
            <person name="Richter L."/>
            <person name="Du Plessis E.M."/>
            <person name="Duvenage S."/>
            <person name="Allam M."/>
            <person name="Korsten L."/>
        </authorList>
    </citation>
    <scope>NUCLEOTIDE SEQUENCE</scope>
    <source>
        <strain evidence="1">UPMP2127</strain>
    </source>
</reference>
<proteinExistence type="predicted"/>
<dbReference type="Proteomes" id="UP000659084">
    <property type="component" value="Unassembled WGS sequence"/>
</dbReference>
<sequence>MAKKSSIITDEEIINNLNSDGLTVDSYFIQELSTGDYTICASFQGESFDFFWEDEIFRCAVVDFLKRRGATIVSWDEYIKKIK</sequence>
<organism evidence="1 2">
    <name type="scientific">Serratia fonticola</name>
    <dbReference type="NCBI Taxonomy" id="47917"/>
    <lineage>
        <taxon>Bacteria</taxon>
        <taxon>Pseudomonadati</taxon>
        <taxon>Pseudomonadota</taxon>
        <taxon>Gammaproteobacteria</taxon>
        <taxon>Enterobacterales</taxon>
        <taxon>Yersiniaceae</taxon>
        <taxon>Serratia</taxon>
    </lineage>
</organism>
<evidence type="ECO:0000313" key="1">
    <source>
        <dbReference type="EMBL" id="MBC3211992.1"/>
    </source>
</evidence>
<dbReference type="AlphaFoldDB" id="A0AAW3WQT8"/>